<reference evidence="1 2" key="1">
    <citation type="submission" date="2021-04" db="EMBL/GenBank/DDBJ databases">
        <authorList>
            <person name="De Guttry C."/>
            <person name="Zahm M."/>
            <person name="Klopp C."/>
            <person name="Cabau C."/>
            <person name="Louis A."/>
            <person name="Berthelot C."/>
            <person name="Parey E."/>
            <person name="Roest Crollius H."/>
            <person name="Montfort J."/>
            <person name="Robinson-Rechavi M."/>
            <person name="Bucao C."/>
            <person name="Bouchez O."/>
            <person name="Gislard M."/>
            <person name="Lluch J."/>
            <person name="Milhes M."/>
            <person name="Lampietro C."/>
            <person name="Lopez Roques C."/>
            <person name="Donnadieu C."/>
            <person name="Braasch I."/>
            <person name="Desvignes T."/>
            <person name="Postlethwait J."/>
            <person name="Bobe J."/>
            <person name="Wedekind C."/>
            <person name="Guiguen Y."/>
        </authorList>
    </citation>
    <scope>NUCLEOTIDE SEQUENCE [LARGE SCALE GENOMIC DNA]</scope>
    <source>
        <strain evidence="1">Cs_M1</strain>
        <tissue evidence="1">Blood</tissue>
    </source>
</reference>
<organism evidence="1 2">
    <name type="scientific">Coregonus suidteri</name>
    <dbReference type="NCBI Taxonomy" id="861788"/>
    <lineage>
        <taxon>Eukaryota</taxon>
        <taxon>Metazoa</taxon>
        <taxon>Chordata</taxon>
        <taxon>Craniata</taxon>
        <taxon>Vertebrata</taxon>
        <taxon>Euteleostomi</taxon>
        <taxon>Actinopterygii</taxon>
        <taxon>Neopterygii</taxon>
        <taxon>Teleostei</taxon>
        <taxon>Protacanthopterygii</taxon>
        <taxon>Salmoniformes</taxon>
        <taxon>Salmonidae</taxon>
        <taxon>Coregoninae</taxon>
        <taxon>Coregonus</taxon>
    </lineage>
</organism>
<protein>
    <submittedName>
        <fullName evidence="1">Uncharacterized protein</fullName>
    </submittedName>
</protein>
<name>A0AAN8KNW7_9TELE</name>
<evidence type="ECO:0000313" key="1">
    <source>
        <dbReference type="EMBL" id="KAK6292366.1"/>
    </source>
</evidence>
<accession>A0AAN8KNW7</accession>
<comment type="caution">
    <text evidence="1">The sequence shown here is derived from an EMBL/GenBank/DDBJ whole genome shotgun (WGS) entry which is preliminary data.</text>
</comment>
<proteinExistence type="predicted"/>
<gene>
    <name evidence="1" type="ORF">J4Q44_G00369500</name>
</gene>
<dbReference type="EMBL" id="JAGTTL010000038">
    <property type="protein sequence ID" value="KAK6292366.1"/>
    <property type="molecule type" value="Genomic_DNA"/>
</dbReference>
<dbReference type="Proteomes" id="UP001356427">
    <property type="component" value="Unassembled WGS sequence"/>
</dbReference>
<sequence>MRYRLCACAAVRLSVHFTSMLCSHPTSREEKSRNSRRRERAVTQCWRTQAILTEEKEPLHKQSDHQLLNTHTFIIMEGV</sequence>
<dbReference type="AlphaFoldDB" id="A0AAN8KNW7"/>
<keyword evidence="2" id="KW-1185">Reference proteome</keyword>
<evidence type="ECO:0000313" key="2">
    <source>
        <dbReference type="Proteomes" id="UP001356427"/>
    </source>
</evidence>